<accession>A0A376B5K9</accession>
<dbReference type="PANTHER" id="PTHR42886:SF23">
    <property type="entry name" value="1-ACYLGLYCEROL-3-PHOSPHATE O-ACYLTRANSFERASE ICT1-RELATED"/>
    <property type="match status" value="1"/>
</dbReference>
<protein>
    <submittedName>
        <fullName evidence="2">Related to Protein ECM18</fullName>
    </submittedName>
</protein>
<evidence type="ECO:0000313" key="2">
    <source>
        <dbReference type="EMBL" id="SSD59975.1"/>
    </source>
</evidence>
<evidence type="ECO:0000259" key="1">
    <source>
        <dbReference type="Pfam" id="PF00561"/>
    </source>
</evidence>
<gene>
    <name evidence="2" type="ORF">SCODWIG_01736</name>
</gene>
<dbReference type="AlphaFoldDB" id="A0A376B5K9"/>
<dbReference type="Proteomes" id="UP000262825">
    <property type="component" value="Unassembled WGS sequence"/>
</dbReference>
<dbReference type="Pfam" id="PF00561">
    <property type="entry name" value="Abhydrolase_1"/>
    <property type="match status" value="1"/>
</dbReference>
<keyword evidence="3" id="KW-1185">Reference proteome</keyword>
<dbReference type="PANTHER" id="PTHR42886">
    <property type="entry name" value="RE40534P-RELATED"/>
    <property type="match status" value="1"/>
</dbReference>
<feature type="domain" description="AB hydrolase-1" evidence="1">
    <location>
        <begin position="48"/>
        <end position="355"/>
    </location>
</feature>
<reference evidence="3" key="1">
    <citation type="submission" date="2018-06" db="EMBL/GenBank/DDBJ databases">
        <authorList>
            <person name="Guldener U."/>
        </authorList>
    </citation>
    <scope>NUCLEOTIDE SEQUENCE [LARGE SCALE GENOMIC DNA]</scope>
    <source>
        <strain evidence="3">UTAD17</strain>
    </source>
</reference>
<dbReference type="GO" id="GO:0042171">
    <property type="term" value="F:lysophosphatidic acid acyltransferase activity"/>
    <property type="evidence" value="ECO:0007669"/>
    <property type="project" value="TreeGrafter"/>
</dbReference>
<dbReference type="GO" id="GO:0055088">
    <property type="term" value="P:lipid homeostasis"/>
    <property type="evidence" value="ECO:0007669"/>
    <property type="project" value="TreeGrafter"/>
</dbReference>
<dbReference type="GO" id="GO:0005743">
    <property type="term" value="C:mitochondrial inner membrane"/>
    <property type="evidence" value="ECO:0007669"/>
    <property type="project" value="TreeGrafter"/>
</dbReference>
<dbReference type="InterPro" id="IPR000073">
    <property type="entry name" value="AB_hydrolase_1"/>
</dbReference>
<dbReference type="EMBL" id="UFAJ01000243">
    <property type="protein sequence ID" value="SSD59975.1"/>
    <property type="molecule type" value="Genomic_DNA"/>
</dbReference>
<dbReference type="GO" id="GO:0004623">
    <property type="term" value="F:phospholipase A2 activity"/>
    <property type="evidence" value="ECO:0007669"/>
    <property type="project" value="TreeGrafter"/>
</dbReference>
<dbReference type="Gene3D" id="3.40.50.1820">
    <property type="entry name" value="alpha/beta hydrolase"/>
    <property type="match status" value="1"/>
</dbReference>
<sequence>MIIDKYVLPKLSSNNISVTNELVGNEINQWHIHNPNITIEDNVSSTTPLVMLHGYLTSSMCYYKNIPELSKKFRDIYLLDLPGHGGTPLLPHISDIRLNYERPLPLKYHFIPTKDSNGKKLEFEIDFPMEYPKYRHLVDTICNTVYADTIEQWKFDSKIKGKINLVAHSFGGYVSFKYWFKYPKSVNKIVLASPLGMERNIFSINNLLHGKTKYPLNYRDPSSKYYLNPNVKVPRWLFNNQYKIFEYLGPLGAKILWAFINKRYSRQEVEFRNYLFDQMYYMDCKKQELNLSVLKELFTPFLTAIDPILDYKIPHHKLLVLFGDHDWMNRSESGRFVENSCIIPRAGHNLFLDNPEKFNEKVIEFLNN</sequence>
<dbReference type="VEuPathDB" id="FungiDB:SCODWIG_01736"/>
<dbReference type="SUPFAM" id="SSF53474">
    <property type="entry name" value="alpha/beta-Hydrolases"/>
    <property type="match status" value="1"/>
</dbReference>
<dbReference type="InterPro" id="IPR029058">
    <property type="entry name" value="AB_hydrolase_fold"/>
</dbReference>
<proteinExistence type="predicted"/>
<organism evidence="2 3">
    <name type="scientific">Saccharomycodes ludwigii</name>
    <dbReference type="NCBI Taxonomy" id="36035"/>
    <lineage>
        <taxon>Eukaryota</taxon>
        <taxon>Fungi</taxon>
        <taxon>Dikarya</taxon>
        <taxon>Ascomycota</taxon>
        <taxon>Saccharomycotina</taxon>
        <taxon>Saccharomycetes</taxon>
        <taxon>Saccharomycodales</taxon>
        <taxon>Saccharomycodaceae</taxon>
        <taxon>Saccharomycodes</taxon>
    </lineage>
</organism>
<evidence type="ECO:0000313" key="3">
    <source>
        <dbReference type="Proteomes" id="UP000262825"/>
    </source>
</evidence>
<dbReference type="GO" id="GO:0035965">
    <property type="term" value="P:cardiolipin acyl-chain remodeling"/>
    <property type="evidence" value="ECO:0007669"/>
    <property type="project" value="TreeGrafter"/>
</dbReference>
<name>A0A376B5K9_9ASCO</name>
<dbReference type="GO" id="GO:0006654">
    <property type="term" value="P:phosphatidic acid biosynthetic process"/>
    <property type="evidence" value="ECO:0007669"/>
    <property type="project" value="TreeGrafter"/>
</dbReference>